<proteinExistence type="predicted"/>
<dbReference type="RefSeq" id="XP_007320266.1">
    <property type="nucleotide sequence ID" value="XM_007320204.1"/>
</dbReference>
<dbReference type="EMBL" id="GL945436">
    <property type="protein sequence ID" value="EGO23026.1"/>
    <property type="molecule type" value="Genomic_DNA"/>
</dbReference>
<feature type="compositionally biased region" description="Basic and acidic residues" evidence="1">
    <location>
        <begin position="69"/>
        <end position="83"/>
    </location>
</feature>
<evidence type="ECO:0000256" key="1">
    <source>
        <dbReference type="SAM" id="MobiDB-lite"/>
    </source>
</evidence>
<name>F8P1J7_SERL9</name>
<feature type="region of interest" description="Disordered" evidence="1">
    <location>
        <begin position="30"/>
        <end position="249"/>
    </location>
</feature>
<feature type="region of interest" description="Disordered" evidence="1">
    <location>
        <begin position="268"/>
        <end position="301"/>
    </location>
</feature>
<dbReference type="GeneID" id="18819994"/>
<feature type="compositionally biased region" description="Low complexity" evidence="1">
    <location>
        <begin position="84"/>
        <end position="96"/>
    </location>
</feature>
<sequence length="429" mass="46449">MQAFLNLIARVAGNSYVGRLIRSAEYAVNHTRNGSGDDDSESDSQSEGNGHENDGDAGGDEGAQVSDGALDRSHDSANSDGRSRSRSNSVSSGYNGKVPSSHDLHAYVSQSPHKFERLPSPESVNEEDGPAAETQFPPSAIPHNYSVNRKRSRDDLEDMYATPGPSTAAHPRASKRLQKQKAVDAPLAPPSGSRKRPLEIDDDNESLAPSESASQRGWKGKGKAVDNGRQNKRLRLEDEEGHDESSSSVLAQSAGWFKWLKSSVSASQRALTPIPDAGDEPSEEVESIGSHAESEPELQYPFSSEELALERLSAASKVPYSDLHDNLSMVPSLPQSSLSLEVQPVGALSLAVPSDVVPYTGPSSASDVVVLSSREARVRSLRPRPEVKADAGKKLLQIDRRRGAPLRRDPWRIREKDGEIELHHVDSDF</sequence>
<reference evidence="2" key="1">
    <citation type="submission" date="2011-04" db="EMBL/GenBank/DDBJ databases">
        <title>Evolution of plant cell wall degrading machinery underlies the functional diversity of forest fungi.</title>
        <authorList>
            <consortium name="US DOE Joint Genome Institute (JGI-PGF)"/>
            <person name="Eastwood D.C."/>
            <person name="Floudas D."/>
            <person name="Binder M."/>
            <person name="Majcherczyk A."/>
            <person name="Schneider P."/>
            <person name="Aerts A."/>
            <person name="Asiegbu F.O."/>
            <person name="Baker S.E."/>
            <person name="Barry K."/>
            <person name="Bendiksby M."/>
            <person name="Blumentritt M."/>
            <person name="Coutinho P.M."/>
            <person name="Cullen D."/>
            <person name="Cullen D."/>
            <person name="Gathman A."/>
            <person name="Goodell B."/>
            <person name="Henrissat B."/>
            <person name="Ihrmark K."/>
            <person name="Kauserud H."/>
            <person name="Kohler A."/>
            <person name="LaButti K."/>
            <person name="Lapidus A."/>
            <person name="Lavin J.L."/>
            <person name="Lee Y.-H."/>
            <person name="Lindquist E."/>
            <person name="Lilly W."/>
            <person name="Lucas S."/>
            <person name="Morin E."/>
            <person name="Murat C."/>
            <person name="Oguiza J.A."/>
            <person name="Park J."/>
            <person name="Pisabarro A.G."/>
            <person name="Riley R."/>
            <person name="Rosling A."/>
            <person name="Salamov A."/>
            <person name="Schmidt O."/>
            <person name="Schmutz J."/>
            <person name="Skrede I."/>
            <person name="Stenlid J."/>
            <person name="Wiebenga A."/>
            <person name="Xie X."/>
            <person name="Kues U."/>
            <person name="Hibbett D.S."/>
            <person name="Hoffmeister D."/>
            <person name="Hogberg N."/>
            <person name="Martin F."/>
            <person name="Grigoriev I.V."/>
            <person name="Watkinson S.C."/>
        </authorList>
    </citation>
    <scope>NUCLEOTIDE SEQUENCE</scope>
    <source>
        <strain evidence="2">S7.9</strain>
    </source>
</reference>
<organism>
    <name type="scientific">Serpula lacrymans var. lacrymans (strain S7.9)</name>
    <name type="common">Dry rot fungus</name>
    <dbReference type="NCBI Taxonomy" id="578457"/>
    <lineage>
        <taxon>Eukaryota</taxon>
        <taxon>Fungi</taxon>
        <taxon>Dikarya</taxon>
        <taxon>Basidiomycota</taxon>
        <taxon>Agaricomycotina</taxon>
        <taxon>Agaricomycetes</taxon>
        <taxon>Agaricomycetidae</taxon>
        <taxon>Boletales</taxon>
        <taxon>Coniophorineae</taxon>
        <taxon>Serpulaceae</taxon>
        <taxon>Serpula</taxon>
    </lineage>
</organism>
<accession>F8P1J7</accession>
<dbReference type="AlphaFoldDB" id="F8P1J7"/>
<gene>
    <name evidence="2" type="ORF">SERLADRAFT_471666</name>
</gene>
<protein>
    <submittedName>
        <fullName evidence="2">Uncharacterized protein</fullName>
    </submittedName>
</protein>
<dbReference type="HOGENOM" id="CLU_639621_0_0_1"/>
<dbReference type="KEGG" id="sla:SERLADRAFT_471666"/>
<evidence type="ECO:0000313" key="2">
    <source>
        <dbReference type="EMBL" id="EGO23026.1"/>
    </source>
</evidence>
<feature type="compositionally biased region" description="Acidic residues" evidence="1">
    <location>
        <begin position="277"/>
        <end position="286"/>
    </location>
</feature>
<dbReference type="Proteomes" id="UP000008064">
    <property type="component" value="Unassembled WGS sequence"/>
</dbReference>